<gene>
    <name evidence="10" type="ORF">FMEXI_14116</name>
</gene>
<dbReference type="FunFam" id="1.20.1250.20:FF:000057">
    <property type="entry name" value="MFS general substrate transporter"/>
    <property type="match status" value="1"/>
</dbReference>
<keyword evidence="6" id="KW-0325">Glycoprotein</keyword>
<feature type="region of interest" description="Disordered" evidence="7">
    <location>
        <begin position="903"/>
        <end position="937"/>
    </location>
</feature>
<evidence type="ECO:0000256" key="6">
    <source>
        <dbReference type="ARBA" id="ARBA00023180"/>
    </source>
</evidence>
<comment type="subcellular location">
    <subcellularLocation>
        <location evidence="1">Membrane</location>
        <topology evidence="1">Multi-pass membrane protein</topology>
    </subcellularLocation>
</comment>
<feature type="transmembrane region" description="Helical" evidence="8">
    <location>
        <begin position="163"/>
        <end position="183"/>
    </location>
</feature>
<evidence type="ECO:0000256" key="3">
    <source>
        <dbReference type="ARBA" id="ARBA00022692"/>
    </source>
</evidence>
<feature type="transmembrane region" description="Helical" evidence="8">
    <location>
        <begin position="628"/>
        <end position="650"/>
    </location>
</feature>
<dbReference type="InterPro" id="IPR011701">
    <property type="entry name" value="MFS"/>
</dbReference>
<dbReference type="GO" id="GO:0022857">
    <property type="term" value="F:transmembrane transporter activity"/>
    <property type="evidence" value="ECO:0007669"/>
    <property type="project" value="InterPro"/>
</dbReference>
<reference evidence="10 11" key="1">
    <citation type="submission" date="2020-05" db="EMBL/GenBank/DDBJ databases">
        <title>Identification and distribution of gene clusters putatively required for synthesis of sphingolipid metabolism inhibitors in phylogenetically diverse species of the filamentous fungus Fusarium.</title>
        <authorList>
            <person name="Kim H.-S."/>
            <person name="Busman M."/>
            <person name="Brown D.W."/>
            <person name="Divon H."/>
            <person name="Uhlig S."/>
            <person name="Proctor R.H."/>
        </authorList>
    </citation>
    <scope>NUCLEOTIDE SEQUENCE [LARGE SCALE GENOMIC DNA]</scope>
    <source>
        <strain evidence="10 11">NRRL 53147</strain>
    </source>
</reference>
<dbReference type="SUPFAM" id="SSF103473">
    <property type="entry name" value="MFS general substrate transporter"/>
    <property type="match status" value="2"/>
</dbReference>
<keyword evidence="4 8" id="KW-1133">Transmembrane helix</keyword>
<evidence type="ECO:0000256" key="4">
    <source>
        <dbReference type="ARBA" id="ARBA00022989"/>
    </source>
</evidence>
<feature type="transmembrane region" description="Helical" evidence="8">
    <location>
        <begin position="746"/>
        <end position="764"/>
    </location>
</feature>
<dbReference type="AlphaFoldDB" id="A0A8H5I382"/>
<evidence type="ECO:0000259" key="9">
    <source>
        <dbReference type="PROSITE" id="PS50850"/>
    </source>
</evidence>
<evidence type="ECO:0000256" key="1">
    <source>
        <dbReference type="ARBA" id="ARBA00004141"/>
    </source>
</evidence>
<feature type="transmembrane region" description="Helical" evidence="8">
    <location>
        <begin position="776"/>
        <end position="797"/>
    </location>
</feature>
<dbReference type="PANTHER" id="PTHR43791">
    <property type="entry name" value="PERMEASE-RELATED"/>
    <property type="match status" value="1"/>
</dbReference>
<feature type="transmembrane region" description="Helical" evidence="8">
    <location>
        <begin position="136"/>
        <end position="157"/>
    </location>
</feature>
<accession>A0A8H5I382</accession>
<organism evidence="10 11">
    <name type="scientific">Fusarium mexicanum</name>
    <dbReference type="NCBI Taxonomy" id="751941"/>
    <lineage>
        <taxon>Eukaryota</taxon>
        <taxon>Fungi</taxon>
        <taxon>Dikarya</taxon>
        <taxon>Ascomycota</taxon>
        <taxon>Pezizomycotina</taxon>
        <taxon>Sordariomycetes</taxon>
        <taxon>Hypocreomycetidae</taxon>
        <taxon>Hypocreales</taxon>
        <taxon>Nectriaceae</taxon>
        <taxon>Fusarium</taxon>
        <taxon>Fusarium fujikuroi species complex</taxon>
    </lineage>
</organism>
<dbReference type="InterPro" id="IPR036259">
    <property type="entry name" value="MFS_trans_sf"/>
</dbReference>
<evidence type="ECO:0000313" key="11">
    <source>
        <dbReference type="Proteomes" id="UP000522262"/>
    </source>
</evidence>
<feature type="transmembrane region" description="Helical" evidence="8">
    <location>
        <begin position="421"/>
        <end position="443"/>
    </location>
</feature>
<feature type="transmembrane region" description="Helical" evidence="8">
    <location>
        <begin position="299"/>
        <end position="318"/>
    </location>
</feature>
<evidence type="ECO:0000256" key="8">
    <source>
        <dbReference type="SAM" id="Phobius"/>
    </source>
</evidence>
<dbReference type="Pfam" id="PF07690">
    <property type="entry name" value="MFS_1"/>
    <property type="match status" value="2"/>
</dbReference>
<feature type="transmembrane region" description="Helical" evidence="8">
    <location>
        <begin position="840"/>
        <end position="862"/>
    </location>
</feature>
<keyword evidence="2" id="KW-0813">Transport</keyword>
<feature type="transmembrane region" description="Helical" evidence="8">
    <location>
        <begin position="874"/>
        <end position="896"/>
    </location>
</feature>
<evidence type="ECO:0000256" key="2">
    <source>
        <dbReference type="ARBA" id="ARBA00022448"/>
    </source>
</evidence>
<feature type="domain" description="Major facilitator superfamily (MFS) profile" evidence="9">
    <location>
        <begin position="63"/>
        <end position="654"/>
    </location>
</feature>
<feature type="transmembrane region" description="Helical" evidence="8">
    <location>
        <begin position="362"/>
        <end position="382"/>
    </location>
</feature>
<dbReference type="PANTHER" id="PTHR43791:SF49">
    <property type="entry name" value="TRANSPORTER, PUTATIVE (AFU_ORTHOLOGUE AFUA_4G04250)-RELATED"/>
    <property type="match status" value="1"/>
</dbReference>
<feature type="transmembrane region" description="Helical" evidence="8">
    <location>
        <begin position="595"/>
        <end position="616"/>
    </location>
</feature>
<dbReference type="GO" id="GO:0016020">
    <property type="term" value="C:membrane"/>
    <property type="evidence" value="ECO:0007669"/>
    <property type="project" value="UniProtKB-SubCell"/>
</dbReference>
<feature type="transmembrane region" description="Helical" evidence="8">
    <location>
        <begin position="63"/>
        <end position="81"/>
    </location>
</feature>
<evidence type="ECO:0000256" key="5">
    <source>
        <dbReference type="ARBA" id="ARBA00023136"/>
    </source>
</evidence>
<keyword evidence="3 8" id="KW-0812">Transmembrane</keyword>
<evidence type="ECO:0000313" key="10">
    <source>
        <dbReference type="EMBL" id="KAF5529515.1"/>
    </source>
</evidence>
<dbReference type="FunFam" id="1.20.1250.20:FF:000386">
    <property type="entry name" value="MFS general substrate transporter"/>
    <property type="match status" value="1"/>
</dbReference>
<dbReference type="Proteomes" id="UP000522262">
    <property type="component" value="Unassembled WGS sequence"/>
</dbReference>
<feature type="transmembrane region" description="Helical" evidence="8">
    <location>
        <begin position="338"/>
        <end position="355"/>
    </location>
</feature>
<keyword evidence="5 8" id="KW-0472">Membrane</keyword>
<dbReference type="Gene3D" id="1.20.1250.20">
    <property type="entry name" value="MFS general substrate transporter like domains"/>
    <property type="match status" value="3"/>
</dbReference>
<comment type="caution">
    <text evidence="10">The sequence shown here is derived from an EMBL/GenBank/DDBJ whole genome shotgun (WGS) entry which is preliminary data.</text>
</comment>
<dbReference type="PROSITE" id="PS50850">
    <property type="entry name" value="MFS"/>
    <property type="match status" value="1"/>
</dbReference>
<feature type="transmembrane region" description="Helical" evidence="8">
    <location>
        <begin position="101"/>
        <end position="120"/>
    </location>
</feature>
<feature type="region of interest" description="Disordered" evidence="7">
    <location>
        <begin position="1"/>
        <end position="37"/>
    </location>
</feature>
<protein>
    <submittedName>
        <fullName evidence="10">Tartrate transporter</fullName>
    </submittedName>
</protein>
<sequence>MAARNDFDSNLEMAGDEKVRLPPSPITPPTDALKQNSDSRLESTMVIDPALEKKLVRKQDIRIIPLAAGIYLLCYLDRSNIGNAKVLNHTTGQDLLTETNMTSYEFTIALMVFLIAYALFEVPSNYFLKKMKPSRWIAFLMFAWGTITICLGAAHSYAVVTVLRFLLGVFEAGLFPGLVYYLTFWYKPEERSVRVATILASATLAGAFGGAIAYGVGHMNQVHGLSGWRWLFILEGIPSVISSAFVWFGLPDFPESASWLSAEEKDIAAYRLSEQGSHGDSKSMTWEDAKSTLLEWRLWCHYLIYFGISAPFSSLSLFTPSITAGLGFADLRAQLMTVPPYAAAYVVTLLVSWSADRHNARALHSAVFSLIGAVGFIASATLPADSYSPRYGCLIVAACGSFACIPPLLGWLSSNLHSTAAIGLAIALNISMGAPGQIVGVWIYKANEAKKGYPTGHWVNAGLLLFAMATLRNPGPQGYVPLADASPESTEDHVVFEPVKTWKGYIWDTWELPQDQRRLLFKVDAFILTFASLGYFLKNIDQTNINNAFLSGMQEDLGMFGNQLVTSFFESGFYPGIHYMLGSWYTPREIGKRAMLFWLAGSVGTMFSGFLQGAAYTNLNGVHGRAGWRWLFIIDGLITIPLALAGYFFFPNLPQDGKRTWWTTEKEHVLSVKRMQAIGRAGKQSWTKDKVKKVLSSWHTYHLPLLYILWNNGNPQYAMGYWLKSFNDQPPPVPGTSFTVPEINTLPVPNTAIFLVMALTWGWLSDGPLQGARWPFIYAGAILIGLKKIIFNILLLNMPLYSNVDGRKVVYWLSNIGHGAGPLILSWINEICSADTEKRALIVAIANDLAYVVQAVVPMFMWKTTDFPAARKGYTYSTILQVLLILETAFIQLLLWRDRRKPVRSRSAESPPPLIYSDEEEGEGGNKPGEPHYSHTN</sequence>
<evidence type="ECO:0000256" key="7">
    <source>
        <dbReference type="SAM" id="MobiDB-lite"/>
    </source>
</evidence>
<proteinExistence type="predicted"/>
<dbReference type="EMBL" id="JAAOAM010000566">
    <property type="protein sequence ID" value="KAF5529515.1"/>
    <property type="molecule type" value="Genomic_DNA"/>
</dbReference>
<name>A0A8H5I382_9HYPO</name>
<feature type="transmembrane region" description="Helical" evidence="8">
    <location>
        <begin position="195"/>
        <end position="216"/>
    </location>
</feature>
<dbReference type="FunFam" id="1.20.1250.20:FF:000013">
    <property type="entry name" value="MFS general substrate transporter"/>
    <property type="match status" value="1"/>
</dbReference>
<keyword evidence="11" id="KW-1185">Reference proteome</keyword>
<feature type="transmembrane region" description="Helical" evidence="8">
    <location>
        <begin position="228"/>
        <end position="250"/>
    </location>
</feature>
<dbReference type="InterPro" id="IPR020846">
    <property type="entry name" value="MFS_dom"/>
</dbReference>